<accession>C7MKW2</accession>
<evidence type="ECO:0000313" key="5">
    <source>
        <dbReference type="Proteomes" id="UP000000954"/>
    </source>
</evidence>
<dbReference type="Gene3D" id="3.30.70.2390">
    <property type="match status" value="1"/>
</dbReference>
<dbReference type="Pfam" id="PF13399">
    <property type="entry name" value="LytR_C"/>
    <property type="match status" value="1"/>
</dbReference>
<dbReference type="EMBL" id="CP001682">
    <property type="protein sequence ID" value="ACU94909.1"/>
    <property type="molecule type" value="Genomic_DNA"/>
</dbReference>
<dbReference type="InterPro" id="IPR004474">
    <property type="entry name" value="LytR_CpsA_psr"/>
</dbReference>
<organism evidence="4 5">
    <name type="scientific">Cryptobacterium curtum (strain ATCC 700683 / DSM 15641 / CCUG 43107 / 12-3)</name>
    <dbReference type="NCBI Taxonomy" id="469378"/>
    <lineage>
        <taxon>Bacteria</taxon>
        <taxon>Bacillati</taxon>
        <taxon>Actinomycetota</taxon>
        <taxon>Coriobacteriia</taxon>
        <taxon>Eggerthellales</taxon>
        <taxon>Eggerthellaceae</taxon>
        <taxon>Cryptobacterium</taxon>
    </lineage>
</organism>
<dbReference type="eggNOG" id="COG1316">
    <property type="taxonomic scope" value="Bacteria"/>
</dbReference>
<dbReference type="STRING" id="469378.Ccur_12240"/>
<feature type="domain" description="LytR/CpsA/Psr regulator C-terminal" evidence="3">
    <location>
        <begin position="304"/>
        <end position="392"/>
    </location>
</feature>
<gene>
    <name evidence="4" type="ordered locus">Ccur_12240</name>
</gene>
<sequence>MLALLVAAAVVVAGVVTFVYSSSVDSKMALSDDAARNALVSPSKAEEVHYTLVVGEGVASQGHQRAFMINLVRVNAASHQVTYTAISPDIPVTTSSGETTTLGDVIQTDGDAELIKQVSALTGVDVAHFIKASDKGLEHLVDALDGIDITLPYPVDDPAAGIISLDAGEQTLSGQATATACKASNYEDPARTQGQVQNEILAAITQKLADRGGFDALSTFDSLAEDIKTDLGYQRLADGIEALSSINNPVVQQGVLPVTVSVQSGTVSYRCDKQAVASFMSVVNDGGDASAVADTTQDVDTTGITVAVRNGGGVNQAASQAAALLRDGGFTVTEVGNTDNPVYDETLVIYRNGDMKAAAEQVVRDLGQGRSTDASVYYSFNSDLLVIVGKNWVASS</sequence>
<feature type="domain" description="Cell envelope-related transcriptional attenuator" evidence="2">
    <location>
        <begin position="71"/>
        <end position="209"/>
    </location>
</feature>
<dbReference type="Pfam" id="PF03816">
    <property type="entry name" value="LytR_cpsA_psr"/>
    <property type="match status" value="1"/>
</dbReference>
<dbReference type="PANTHER" id="PTHR33392">
    <property type="entry name" value="POLYISOPRENYL-TEICHOIC ACID--PEPTIDOGLYCAN TEICHOIC ACID TRANSFERASE TAGU"/>
    <property type="match status" value="1"/>
</dbReference>
<dbReference type="AlphaFoldDB" id="C7MKW2"/>
<dbReference type="KEGG" id="ccu:Ccur_12240"/>
<evidence type="ECO:0000259" key="3">
    <source>
        <dbReference type="Pfam" id="PF13399"/>
    </source>
</evidence>
<protein>
    <submittedName>
        <fullName evidence="4">Transcriptional regulator</fullName>
    </submittedName>
</protein>
<dbReference type="Proteomes" id="UP000000954">
    <property type="component" value="Chromosome"/>
</dbReference>
<evidence type="ECO:0000256" key="1">
    <source>
        <dbReference type="ARBA" id="ARBA00006068"/>
    </source>
</evidence>
<keyword evidence="5" id="KW-1185">Reference proteome</keyword>
<name>C7MKW2_CRYCD</name>
<dbReference type="Gene3D" id="3.40.630.190">
    <property type="entry name" value="LCP protein"/>
    <property type="match status" value="1"/>
</dbReference>
<proteinExistence type="inferred from homology"/>
<evidence type="ECO:0000313" key="4">
    <source>
        <dbReference type="EMBL" id="ACU94909.1"/>
    </source>
</evidence>
<dbReference type="PANTHER" id="PTHR33392:SF6">
    <property type="entry name" value="POLYISOPRENYL-TEICHOIC ACID--PEPTIDOGLYCAN TEICHOIC ACID TRANSFERASE TAGU"/>
    <property type="match status" value="1"/>
</dbReference>
<reference evidence="4 5" key="1">
    <citation type="journal article" date="2009" name="Stand. Genomic Sci.">
        <title>Complete genome sequence of Cryptobacterium curtum type strain (12-3).</title>
        <authorList>
            <person name="Mavrommatis K."/>
            <person name="Pukall R."/>
            <person name="Rohde C."/>
            <person name="Chen F."/>
            <person name="Sims D."/>
            <person name="Brettin T."/>
            <person name="Kuske C."/>
            <person name="Detter J.C."/>
            <person name="Han C."/>
            <person name="Lapidus A."/>
            <person name="Copeland A."/>
            <person name="Glavina Del Rio T."/>
            <person name="Nolan M."/>
            <person name="Lucas S."/>
            <person name="Tice H."/>
            <person name="Cheng J.F."/>
            <person name="Bruce D."/>
            <person name="Goodwin L."/>
            <person name="Pitluck S."/>
            <person name="Ovchinnikova G."/>
            <person name="Pati A."/>
            <person name="Ivanova N."/>
            <person name="Chen A."/>
            <person name="Palaniappan K."/>
            <person name="Chain P."/>
            <person name="D'haeseleer P."/>
            <person name="Goker M."/>
            <person name="Bristow J."/>
            <person name="Eisen J.A."/>
            <person name="Markowitz V."/>
            <person name="Hugenholtz P."/>
            <person name="Rohde M."/>
            <person name="Klenk H.P."/>
            <person name="Kyrpides N.C."/>
        </authorList>
    </citation>
    <scope>NUCLEOTIDE SEQUENCE [LARGE SCALE GENOMIC DNA]</scope>
    <source>
        <strain evidence="5">ATCC 700683 / DSM 15641 / 12-3</strain>
    </source>
</reference>
<dbReference type="InterPro" id="IPR050922">
    <property type="entry name" value="LytR/CpsA/Psr_CW_biosynth"/>
</dbReference>
<comment type="similarity">
    <text evidence="1">Belongs to the LytR/CpsA/Psr (LCP) family.</text>
</comment>
<dbReference type="InterPro" id="IPR027381">
    <property type="entry name" value="LytR/CpsA/Psr_C"/>
</dbReference>
<dbReference type="HOGENOM" id="CLU_016455_3_0_11"/>
<evidence type="ECO:0000259" key="2">
    <source>
        <dbReference type="Pfam" id="PF03816"/>
    </source>
</evidence>